<evidence type="ECO:0000313" key="2">
    <source>
        <dbReference type="Proteomes" id="UP000321635"/>
    </source>
</evidence>
<gene>
    <name evidence="1" type="ORF">ANI02nite_26350</name>
</gene>
<dbReference type="AlphaFoldDB" id="A0A511XCZ8"/>
<evidence type="ECO:0000313" key="1">
    <source>
        <dbReference type="EMBL" id="GEN60751.1"/>
    </source>
</evidence>
<dbReference type="Gene3D" id="1.10.10.10">
    <property type="entry name" value="Winged helix-like DNA-binding domain superfamily/Winged helix DNA-binding domain"/>
    <property type="match status" value="1"/>
</dbReference>
<protein>
    <submittedName>
        <fullName evidence="1">Uncharacterized protein</fullName>
    </submittedName>
</protein>
<sequence length="85" mass="9431">MGNSVKKFSPEVRARAVRLVLEHEDCAFPGFLIPPRACHKALAEDIYKADFYAGHTALTSPTDQDWTTIALSISNNFSELAKHGR</sequence>
<dbReference type="InterPro" id="IPR036388">
    <property type="entry name" value="WH-like_DNA-bd_sf"/>
</dbReference>
<dbReference type="Proteomes" id="UP000321635">
    <property type="component" value="Unassembled WGS sequence"/>
</dbReference>
<dbReference type="EMBL" id="BJYF01000020">
    <property type="protein sequence ID" value="GEN60751.1"/>
    <property type="molecule type" value="Genomic_DNA"/>
</dbReference>
<name>A0A511XCZ8_9PROT</name>
<proteinExistence type="predicted"/>
<comment type="caution">
    <text evidence="1">The sequence shown here is derived from an EMBL/GenBank/DDBJ whole genome shotgun (WGS) entry which is preliminary data.</text>
</comment>
<organism evidence="1 2">
    <name type="scientific">Acetobacter nitrogenifigens DSM 23921 = NBRC 105050</name>
    <dbReference type="NCBI Taxonomy" id="1120919"/>
    <lineage>
        <taxon>Bacteria</taxon>
        <taxon>Pseudomonadati</taxon>
        <taxon>Pseudomonadota</taxon>
        <taxon>Alphaproteobacteria</taxon>
        <taxon>Acetobacterales</taxon>
        <taxon>Acetobacteraceae</taxon>
        <taxon>Acetobacter</taxon>
    </lineage>
</organism>
<accession>A0A511XCZ8</accession>
<reference evidence="1 2" key="1">
    <citation type="submission" date="2019-07" db="EMBL/GenBank/DDBJ databases">
        <title>Whole genome shotgun sequence of Acetobacter nitrogenifigens NBRC 105050.</title>
        <authorList>
            <person name="Hosoyama A."/>
            <person name="Uohara A."/>
            <person name="Ohji S."/>
            <person name="Ichikawa N."/>
        </authorList>
    </citation>
    <scope>NUCLEOTIDE SEQUENCE [LARGE SCALE GENOMIC DNA]</scope>
    <source>
        <strain evidence="1 2">NBRC 105050</strain>
    </source>
</reference>
<keyword evidence="2" id="KW-1185">Reference proteome</keyword>